<sequence length="153" mass="17970">MLSCALRFREAFKMLHDRDPRYDSCPLDEDWDKVQKVCLVLESFWTSTHIISGSEYPTSNLFLQEVQKVKSSLDKNANHKESFIKDLVCRMKLKFDKYWSECNLLIAIDAVLDPTKKLLAVEFCFPKLYLKEEVVQNISKVKETLTTLYEEYA</sequence>
<dbReference type="Pfam" id="PF14372">
    <property type="entry name" value="hAT-like_RNase-H"/>
    <property type="match status" value="1"/>
</dbReference>
<reference evidence="2" key="1">
    <citation type="submission" date="2022-07" db="EMBL/GenBank/DDBJ databases">
        <authorList>
            <person name="Macas J."/>
            <person name="Novak P."/>
            <person name="Neumann P."/>
        </authorList>
    </citation>
    <scope>NUCLEOTIDE SEQUENCE</scope>
</reference>
<keyword evidence="3" id="KW-1185">Reference proteome</keyword>
<evidence type="ECO:0000259" key="1">
    <source>
        <dbReference type="Pfam" id="PF14372"/>
    </source>
</evidence>
<protein>
    <recommendedName>
        <fullName evidence="1">hAT-like transposase RNase-H fold domain-containing protein</fullName>
    </recommendedName>
</protein>
<feature type="domain" description="hAT-like transposase RNase-H fold" evidence="1">
    <location>
        <begin position="52"/>
        <end position="152"/>
    </location>
</feature>
<dbReference type="PANTHER" id="PTHR23272">
    <property type="entry name" value="BED FINGER-RELATED"/>
    <property type="match status" value="1"/>
</dbReference>
<dbReference type="EMBL" id="CAMAPF010000959">
    <property type="protein sequence ID" value="CAH9130252.1"/>
    <property type="molecule type" value="Genomic_DNA"/>
</dbReference>
<feature type="non-terminal residue" evidence="2">
    <location>
        <position position="153"/>
    </location>
</feature>
<dbReference type="GO" id="GO:0003677">
    <property type="term" value="F:DNA binding"/>
    <property type="evidence" value="ECO:0007669"/>
    <property type="project" value="InterPro"/>
</dbReference>
<dbReference type="InterPro" id="IPR012337">
    <property type="entry name" value="RNaseH-like_sf"/>
</dbReference>
<gene>
    <name evidence="2" type="ORF">CEPIT_LOCUS30486</name>
</gene>
<dbReference type="PANTHER" id="PTHR23272:SF183">
    <property type="entry name" value="ZINC FINGER BED DOMAIN-CONTAINING PROTEIN RICESLEEPER 1-LIKE"/>
    <property type="match status" value="1"/>
</dbReference>
<proteinExistence type="predicted"/>
<organism evidence="2 3">
    <name type="scientific">Cuscuta epithymum</name>
    <dbReference type="NCBI Taxonomy" id="186058"/>
    <lineage>
        <taxon>Eukaryota</taxon>
        <taxon>Viridiplantae</taxon>
        <taxon>Streptophyta</taxon>
        <taxon>Embryophyta</taxon>
        <taxon>Tracheophyta</taxon>
        <taxon>Spermatophyta</taxon>
        <taxon>Magnoliopsida</taxon>
        <taxon>eudicotyledons</taxon>
        <taxon>Gunneridae</taxon>
        <taxon>Pentapetalae</taxon>
        <taxon>asterids</taxon>
        <taxon>lamiids</taxon>
        <taxon>Solanales</taxon>
        <taxon>Convolvulaceae</taxon>
        <taxon>Cuscuteae</taxon>
        <taxon>Cuscuta</taxon>
        <taxon>Cuscuta subgen. Cuscuta</taxon>
    </lineage>
</organism>
<accession>A0AAV0F4E6</accession>
<dbReference type="AlphaFoldDB" id="A0AAV0F4E6"/>
<dbReference type="SUPFAM" id="SSF53098">
    <property type="entry name" value="Ribonuclease H-like"/>
    <property type="match status" value="1"/>
</dbReference>
<name>A0AAV0F4E6_9ASTE</name>
<dbReference type="InterPro" id="IPR025525">
    <property type="entry name" value="hAT-like_transposase_RNase-H"/>
</dbReference>
<evidence type="ECO:0000313" key="3">
    <source>
        <dbReference type="Proteomes" id="UP001152523"/>
    </source>
</evidence>
<comment type="caution">
    <text evidence="2">The sequence shown here is derived from an EMBL/GenBank/DDBJ whole genome shotgun (WGS) entry which is preliminary data.</text>
</comment>
<evidence type="ECO:0000313" key="2">
    <source>
        <dbReference type="EMBL" id="CAH9130252.1"/>
    </source>
</evidence>
<dbReference type="Proteomes" id="UP001152523">
    <property type="component" value="Unassembled WGS sequence"/>
</dbReference>